<feature type="region of interest" description="Disordered" evidence="1">
    <location>
        <begin position="506"/>
        <end position="571"/>
    </location>
</feature>
<gene>
    <name evidence="3" type="ORF">B0J12DRAFT_21367</name>
</gene>
<feature type="region of interest" description="Disordered" evidence="1">
    <location>
        <begin position="465"/>
        <end position="491"/>
    </location>
</feature>
<feature type="region of interest" description="Disordered" evidence="1">
    <location>
        <begin position="1"/>
        <end position="89"/>
    </location>
</feature>
<protein>
    <recommendedName>
        <fullName evidence="2">GmrSD restriction endonucleases N-terminal domain-containing protein</fullName>
    </recommendedName>
</protein>
<dbReference type="EMBL" id="JAGTJR010000001">
    <property type="protein sequence ID" value="KAH7064991.1"/>
    <property type="molecule type" value="Genomic_DNA"/>
</dbReference>
<dbReference type="Pfam" id="PF03235">
    <property type="entry name" value="GmrSD_N"/>
    <property type="match status" value="1"/>
</dbReference>
<evidence type="ECO:0000256" key="1">
    <source>
        <dbReference type="SAM" id="MobiDB-lite"/>
    </source>
</evidence>
<dbReference type="PANTHER" id="PTHR39639">
    <property type="entry name" value="CHROMOSOME 16, WHOLE GENOME SHOTGUN SEQUENCE"/>
    <property type="match status" value="1"/>
</dbReference>
<name>A0ABQ8GVG8_9PEZI</name>
<dbReference type="Proteomes" id="UP000774617">
    <property type="component" value="Unassembled WGS sequence"/>
</dbReference>
<evidence type="ECO:0000313" key="3">
    <source>
        <dbReference type="EMBL" id="KAH7064991.1"/>
    </source>
</evidence>
<proteinExistence type="predicted"/>
<comment type="caution">
    <text evidence="3">The sequence shown here is derived from an EMBL/GenBank/DDBJ whole genome shotgun (WGS) entry which is preliminary data.</text>
</comment>
<dbReference type="PANTHER" id="PTHR39639:SF1">
    <property type="entry name" value="DUF262 DOMAIN-CONTAINING PROTEIN"/>
    <property type="match status" value="1"/>
</dbReference>
<evidence type="ECO:0000259" key="2">
    <source>
        <dbReference type="Pfam" id="PF03235"/>
    </source>
</evidence>
<organism evidence="3 4">
    <name type="scientific">Macrophomina phaseolina</name>
    <dbReference type="NCBI Taxonomy" id="35725"/>
    <lineage>
        <taxon>Eukaryota</taxon>
        <taxon>Fungi</taxon>
        <taxon>Dikarya</taxon>
        <taxon>Ascomycota</taxon>
        <taxon>Pezizomycotina</taxon>
        <taxon>Dothideomycetes</taxon>
        <taxon>Dothideomycetes incertae sedis</taxon>
        <taxon>Botryosphaeriales</taxon>
        <taxon>Botryosphaeriaceae</taxon>
        <taxon>Macrophomina</taxon>
    </lineage>
</organism>
<feature type="domain" description="GmrSD restriction endonucleases N-terminal" evidence="2">
    <location>
        <begin position="107"/>
        <end position="252"/>
    </location>
</feature>
<feature type="compositionally biased region" description="Polar residues" evidence="1">
    <location>
        <begin position="508"/>
        <end position="530"/>
    </location>
</feature>
<feature type="compositionally biased region" description="Acidic residues" evidence="1">
    <location>
        <begin position="65"/>
        <end position="81"/>
    </location>
</feature>
<dbReference type="InterPro" id="IPR004919">
    <property type="entry name" value="GmrSD_N"/>
</dbReference>
<reference evidence="3 4" key="1">
    <citation type="journal article" date="2021" name="Nat. Commun.">
        <title>Genetic determinants of endophytism in the Arabidopsis root mycobiome.</title>
        <authorList>
            <person name="Mesny F."/>
            <person name="Miyauchi S."/>
            <person name="Thiergart T."/>
            <person name="Pickel B."/>
            <person name="Atanasova L."/>
            <person name="Karlsson M."/>
            <person name="Huettel B."/>
            <person name="Barry K.W."/>
            <person name="Haridas S."/>
            <person name="Chen C."/>
            <person name="Bauer D."/>
            <person name="Andreopoulos W."/>
            <person name="Pangilinan J."/>
            <person name="LaButti K."/>
            <person name="Riley R."/>
            <person name="Lipzen A."/>
            <person name="Clum A."/>
            <person name="Drula E."/>
            <person name="Henrissat B."/>
            <person name="Kohler A."/>
            <person name="Grigoriev I.V."/>
            <person name="Martin F.M."/>
            <person name="Hacquard S."/>
        </authorList>
    </citation>
    <scope>NUCLEOTIDE SEQUENCE [LARGE SCALE GENOMIC DNA]</scope>
    <source>
        <strain evidence="3 4">MPI-SDFR-AT-0080</strain>
    </source>
</reference>
<sequence>MAQASAMPPNLNQILANPRSRPETQLGKTFAEGAYEAPSHSDRGISPSSSRLNIDLSRPLVQVNDESELDTESEVSGEEEDLRTYEPKPSLPKPWVEHRALNDLMAMVENGAVELYPDYQRNVVWDRLRMMALIDSIIENFYIAPLIFNRKITRDQSGVAHIKRVCVDGKQRLSSVRSFFQGKIGCHDRQGRVWYYTATAVDGTRTRRRTLPERVKEEFRSRRFICYEYPNLKNIQEEDLFSRVQKGVQLTTAEKTRATTGPWQTFARLYEHDFPRVVEMSTTKRSAGFQNILISFGQMIEVQKCIAIDVMPKMKTPGMIMKALLKSRDDHNPYFRETIRQTYVKFNELVHLDPQAFQDNGYTHARNFSPFEFVATAVLVSLLKERQDNEALLESIRGMRSFLRRHLKDVRMNKDSWTVAWDYIKSRNHVPQQPMQVPDGRATTPLVPQPVDSVLAARLSSLDKSIQAGTRSTRPSLPQPSPETAGQSTAISDSFPILTAQLRGNYGPMSNFSSQSQQYSLNGVTPQPRTTDPWLQKPDDHSRNSLATPSFKQSSRLPPPQVPESGPDNRTKPLRAQLQQEATPARKAEAKTTTNQNTVNGIRKNRLARFTTSGANTQVNSKELFGAFPSASNTAAALNFARKRSGQKPSQAASAPMVGSDIAVTCERDVSTKQPLRPKKRLSESIIEISDDESEAAEELLAKFKPHDSKRTKVKMEKTDEP</sequence>
<evidence type="ECO:0000313" key="4">
    <source>
        <dbReference type="Proteomes" id="UP000774617"/>
    </source>
</evidence>
<keyword evidence="4" id="KW-1185">Reference proteome</keyword>
<feature type="compositionally biased region" description="Polar residues" evidence="1">
    <location>
        <begin position="544"/>
        <end position="556"/>
    </location>
</feature>
<accession>A0ABQ8GVG8</accession>
<feature type="region of interest" description="Disordered" evidence="1">
    <location>
        <begin position="702"/>
        <end position="722"/>
    </location>
</feature>